<keyword evidence="1" id="KW-0833">Ubl conjugation pathway</keyword>
<dbReference type="GO" id="GO:0019781">
    <property type="term" value="F:NEDD8 activating enzyme activity"/>
    <property type="evidence" value="ECO:0007669"/>
    <property type="project" value="UniProtKB-UniRule"/>
</dbReference>
<dbReference type="OrthoDB" id="10255449at2759"/>
<evidence type="ECO:0000259" key="2">
    <source>
        <dbReference type="Pfam" id="PF00899"/>
    </source>
</evidence>
<comment type="catalytic activity">
    <reaction evidence="1">
        <text>ATP + [NEDD8 protein] + [E1 NEDD8-activating enzyme]-L-cysteine = AMP + diphosphate + [E1 NEDD8-activating enzyme]-S-[NEDD8 protein]-yl-L-cysteine.</text>
        <dbReference type="EC" id="6.2.1.64"/>
    </reaction>
</comment>
<dbReference type="Proteomes" id="UP000053780">
    <property type="component" value="Unassembled WGS sequence"/>
</dbReference>
<dbReference type="Pfam" id="PF00899">
    <property type="entry name" value="ThiF"/>
    <property type="match status" value="1"/>
</dbReference>
<evidence type="ECO:0000256" key="1">
    <source>
        <dbReference type="RuleBase" id="RU368009"/>
    </source>
</evidence>
<sequence>MMKNVLIVGTGGIGCELVKLLYNSVQIKITLIDFDIIELTNLNRQFLFTSKDIKKYKAQIVADKIKYITNWDVNVIIDNIFNFNLDFFKQFDIVYNCLDNNETRTYVNTRCFLLKLKLVDGGSNGYLGQSCIFDYSKECFDCLPKQIPKNYNICTIRTIPTKFEHCVEFIKEIIIEKGEVFKVKNLKKFINKQILVQNGNKKLKVKYNSKIYSKN</sequence>
<dbReference type="InterPro" id="IPR035985">
    <property type="entry name" value="Ubiquitin-activating_enz"/>
</dbReference>
<keyword evidence="1" id="KW-0436">Ligase</keyword>
<protein>
    <recommendedName>
        <fullName evidence="1">NEDD8-activating enzyme E1 catalytic subunit</fullName>
        <ecNumber evidence="1">6.2.1.64</ecNumber>
    </recommendedName>
</protein>
<dbReference type="PANTHER" id="PTHR10953">
    <property type="entry name" value="UBIQUITIN-ACTIVATING ENZYME E1"/>
    <property type="match status" value="1"/>
</dbReference>
<gene>
    <name evidence="3" type="ORF">NAPIS_ORF02299</name>
</gene>
<evidence type="ECO:0000313" key="4">
    <source>
        <dbReference type="Proteomes" id="UP000053780"/>
    </source>
</evidence>
<dbReference type="InterPro" id="IPR045886">
    <property type="entry name" value="ThiF/MoeB/HesA"/>
</dbReference>
<keyword evidence="4" id="KW-1185">Reference proteome</keyword>
<dbReference type="VEuPathDB" id="MicrosporidiaDB:NAPIS_ORF02299"/>
<dbReference type="Gene3D" id="3.40.50.720">
    <property type="entry name" value="NAD(P)-binding Rossmann-like Domain"/>
    <property type="match status" value="1"/>
</dbReference>
<dbReference type="PROSITE" id="PS51257">
    <property type="entry name" value="PROKAR_LIPOPROTEIN"/>
    <property type="match status" value="1"/>
</dbReference>
<dbReference type="HOGENOM" id="CLU_013325_13_0_1"/>
<reference evidence="3 4" key="1">
    <citation type="journal article" date="2013" name="BMC Genomics">
        <title>Genome sequencing and comparative genomics of honey bee microsporidia, Nosema apis reveal novel insights into host-parasite interactions.</title>
        <authorList>
            <person name="Chen Yp."/>
            <person name="Pettis J.S."/>
            <person name="Zhao Y."/>
            <person name="Liu X."/>
            <person name="Tallon L.J."/>
            <person name="Sadzewicz L.D."/>
            <person name="Li R."/>
            <person name="Zheng H."/>
            <person name="Huang S."/>
            <person name="Zhang X."/>
            <person name="Hamilton M.C."/>
            <person name="Pernal S.F."/>
            <person name="Melathopoulos A.P."/>
            <person name="Yan X."/>
            <person name="Evans J.D."/>
        </authorList>
    </citation>
    <scope>NUCLEOTIDE SEQUENCE [LARGE SCALE GENOMIC DNA]</scope>
    <source>
        <strain evidence="3 4">BRL 01</strain>
    </source>
</reference>
<accession>T0KXK5</accession>
<dbReference type="GO" id="GO:0005737">
    <property type="term" value="C:cytoplasm"/>
    <property type="evidence" value="ECO:0007669"/>
    <property type="project" value="TreeGrafter"/>
</dbReference>
<dbReference type="InterPro" id="IPR000594">
    <property type="entry name" value="ThiF_NAD_FAD-bd"/>
</dbReference>
<dbReference type="GO" id="GO:0045116">
    <property type="term" value="P:protein neddylation"/>
    <property type="evidence" value="ECO:0007669"/>
    <property type="project" value="UniProtKB-UniRule"/>
</dbReference>
<proteinExistence type="inferred from homology"/>
<dbReference type="SUPFAM" id="SSF69572">
    <property type="entry name" value="Activating enzymes of the ubiquitin-like proteins"/>
    <property type="match status" value="1"/>
</dbReference>
<evidence type="ECO:0000313" key="3">
    <source>
        <dbReference type="EMBL" id="EQB60122.1"/>
    </source>
</evidence>
<keyword evidence="1" id="KW-0547">Nucleotide-binding</keyword>
<comment type="similarity">
    <text evidence="1">Belongs to the ubiquitin-activating E1 family. UBA3 subfamily.</text>
</comment>
<dbReference type="GO" id="GO:0005634">
    <property type="term" value="C:nucleus"/>
    <property type="evidence" value="ECO:0007669"/>
    <property type="project" value="TreeGrafter"/>
</dbReference>
<keyword evidence="1" id="KW-0067">ATP-binding</keyword>
<organism evidence="3 4">
    <name type="scientific">Vairimorpha apis BRL 01</name>
    <dbReference type="NCBI Taxonomy" id="1037528"/>
    <lineage>
        <taxon>Eukaryota</taxon>
        <taxon>Fungi</taxon>
        <taxon>Fungi incertae sedis</taxon>
        <taxon>Microsporidia</taxon>
        <taxon>Nosematidae</taxon>
        <taxon>Vairimorpha</taxon>
    </lineage>
</organism>
<comment type="function">
    <text evidence="1">Catalytic subunit of the dimeric E1 enzyme, which activates NEDD8.</text>
</comment>
<dbReference type="AlphaFoldDB" id="T0KXK5"/>
<dbReference type="PANTHER" id="PTHR10953:SF6">
    <property type="entry name" value="NEDD8-ACTIVATING ENZYME E1 CATALYTIC SUBUNIT"/>
    <property type="match status" value="1"/>
</dbReference>
<name>T0KXK5_9MICR</name>
<dbReference type="EC" id="6.2.1.64" evidence="1"/>
<comment type="pathway">
    <text evidence="1">Protein modification; protein neddylation.</text>
</comment>
<dbReference type="EMBL" id="KE647330">
    <property type="protein sequence ID" value="EQB60122.1"/>
    <property type="molecule type" value="Genomic_DNA"/>
</dbReference>
<feature type="domain" description="THIF-type NAD/FAD binding fold" evidence="2">
    <location>
        <begin position="4"/>
        <end position="159"/>
    </location>
</feature>
<dbReference type="GO" id="GO:0005524">
    <property type="term" value="F:ATP binding"/>
    <property type="evidence" value="ECO:0007669"/>
    <property type="project" value="UniProtKB-UniRule"/>
</dbReference>